<dbReference type="OrthoDB" id="194611at2759"/>
<comment type="caution">
    <text evidence="2">The sequence shown here is derived from an EMBL/GenBank/DDBJ whole genome shotgun (WGS) entry which is preliminary data.</text>
</comment>
<dbReference type="GO" id="GO:0005762">
    <property type="term" value="C:mitochondrial large ribosomal subunit"/>
    <property type="evidence" value="ECO:0007669"/>
    <property type="project" value="TreeGrafter"/>
</dbReference>
<organism evidence="2 3">
    <name type="scientific">Intoshia linei</name>
    <dbReference type="NCBI Taxonomy" id="1819745"/>
    <lineage>
        <taxon>Eukaryota</taxon>
        <taxon>Metazoa</taxon>
        <taxon>Spiralia</taxon>
        <taxon>Lophotrochozoa</taxon>
        <taxon>Mesozoa</taxon>
        <taxon>Orthonectida</taxon>
        <taxon>Rhopaluridae</taxon>
        <taxon>Intoshia</taxon>
    </lineage>
</organism>
<dbReference type="PANTHER" id="PTHR13124">
    <property type="entry name" value="39S RIBOSOMAL PROTEIN L46, MITOCHONDRIAL PRECURSOR-RELATED"/>
    <property type="match status" value="1"/>
</dbReference>
<gene>
    <name evidence="2" type="ORF">A3Q56_01636</name>
</gene>
<proteinExistence type="predicted"/>
<protein>
    <submittedName>
        <fullName evidence="2">39S ribosomal protein L46, mitochondrial</fullName>
    </submittedName>
</protein>
<dbReference type="InterPro" id="IPR040008">
    <property type="entry name" value="Ribosomal_mL46"/>
</dbReference>
<reference evidence="2 3" key="1">
    <citation type="submission" date="2016-04" db="EMBL/GenBank/DDBJ databases">
        <title>The genome of Intoshia linei affirms orthonectids as highly simplified spiralians.</title>
        <authorList>
            <person name="Mikhailov K.V."/>
            <person name="Slusarev G.S."/>
            <person name="Nikitin M.A."/>
            <person name="Logacheva M.D."/>
            <person name="Penin A."/>
            <person name="Aleoshin V."/>
            <person name="Panchin Y.V."/>
        </authorList>
    </citation>
    <scope>NUCLEOTIDE SEQUENCE [LARGE SCALE GENOMIC DNA]</scope>
    <source>
        <strain evidence="2">Intl2013</strain>
        <tissue evidence="2">Whole animal</tissue>
    </source>
</reference>
<accession>A0A177B8I2</accession>
<dbReference type="Pfam" id="PF11788">
    <property type="entry name" value="MRP-L46"/>
    <property type="match status" value="1"/>
</dbReference>
<name>A0A177B8I2_9BILA</name>
<keyword evidence="3" id="KW-1185">Reference proteome</keyword>
<dbReference type="AlphaFoldDB" id="A0A177B8I2"/>
<feature type="domain" description="Large ribosomal subunit protein mL46 N-terminal" evidence="1">
    <location>
        <begin position="12"/>
        <end position="106"/>
    </location>
</feature>
<keyword evidence="2" id="KW-0687">Ribonucleoprotein</keyword>
<keyword evidence="2" id="KW-0689">Ribosomal protein</keyword>
<dbReference type="PANTHER" id="PTHR13124:SF12">
    <property type="entry name" value="LARGE RIBOSOMAL SUBUNIT PROTEIN ML46"/>
    <property type="match status" value="1"/>
</dbReference>
<evidence type="ECO:0000313" key="2">
    <source>
        <dbReference type="EMBL" id="OAF70609.1"/>
    </source>
</evidence>
<dbReference type="Proteomes" id="UP000078046">
    <property type="component" value="Unassembled WGS sequence"/>
</dbReference>
<dbReference type="EMBL" id="LWCA01000129">
    <property type="protein sequence ID" value="OAF70609.1"/>
    <property type="molecule type" value="Genomic_DNA"/>
</dbReference>
<dbReference type="GO" id="GO:0003735">
    <property type="term" value="F:structural constituent of ribosome"/>
    <property type="evidence" value="ECO:0007669"/>
    <property type="project" value="InterPro"/>
</dbReference>
<sequence length="197" mass="23298">MSAAKRLVKCGISVILNRPVIVSPSLNTFEKKVDSVMKKMEDSRSLLSDHELTHIKEEDQKIKRISALNKGTHSEFEKEEIDSILEKEDKWQMEFDQFKFIPLNKYDDCKQNIYRKCTERLYFVSQHNSDSSTIKYNLPWKICTDENEPLINLAINLLNQIEISEKSYYILSECPNYVYKYVYNKTKFPTLMKVTFK</sequence>
<evidence type="ECO:0000259" key="1">
    <source>
        <dbReference type="Pfam" id="PF11788"/>
    </source>
</evidence>
<dbReference type="InterPro" id="IPR021757">
    <property type="entry name" value="Ribosomal_mL46_N"/>
</dbReference>
<evidence type="ECO:0000313" key="3">
    <source>
        <dbReference type="Proteomes" id="UP000078046"/>
    </source>
</evidence>